<comment type="caution">
    <text evidence="7">Lacks conserved residue(s) required for the propagation of feature annotation.</text>
</comment>
<dbReference type="InterPro" id="IPR003526">
    <property type="entry name" value="MECDP_synthase"/>
</dbReference>
<evidence type="ECO:0000256" key="1">
    <source>
        <dbReference type="ARBA" id="ARBA00000200"/>
    </source>
</evidence>
<evidence type="ECO:0000256" key="7">
    <source>
        <dbReference type="HAMAP-Rule" id="MF_00107"/>
    </source>
</evidence>
<feature type="binding site" evidence="7">
    <location>
        <begin position="65"/>
        <end position="69"/>
    </location>
    <ligand>
        <name>4-CDP-2-C-methyl-D-erythritol 2-phosphate</name>
        <dbReference type="ChEBI" id="CHEBI:57919"/>
    </ligand>
</feature>
<comment type="similarity">
    <text evidence="7 8">Belongs to the IspF family.</text>
</comment>
<reference evidence="10 11" key="1">
    <citation type="submission" date="2019-02" db="EMBL/GenBank/DDBJ databases">
        <title>Deep-cultivation of Planctomycetes and their phenomic and genomic characterization uncovers novel biology.</title>
        <authorList>
            <person name="Wiegand S."/>
            <person name="Jogler M."/>
            <person name="Boedeker C."/>
            <person name="Pinto D."/>
            <person name="Vollmers J."/>
            <person name="Rivas-Marin E."/>
            <person name="Kohn T."/>
            <person name="Peeters S.H."/>
            <person name="Heuer A."/>
            <person name="Rast P."/>
            <person name="Oberbeckmann S."/>
            <person name="Bunk B."/>
            <person name="Jeske O."/>
            <person name="Meyerdierks A."/>
            <person name="Storesund J.E."/>
            <person name="Kallscheuer N."/>
            <person name="Luecker S."/>
            <person name="Lage O.M."/>
            <person name="Pohl T."/>
            <person name="Merkel B.J."/>
            <person name="Hornburger P."/>
            <person name="Mueller R.-W."/>
            <person name="Bruemmer F."/>
            <person name="Labrenz M."/>
            <person name="Spormann A.M."/>
            <person name="Op den Camp H."/>
            <person name="Overmann J."/>
            <person name="Amann R."/>
            <person name="Jetten M.S.M."/>
            <person name="Mascher T."/>
            <person name="Medema M.H."/>
            <person name="Devos D.P."/>
            <person name="Kaster A.-K."/>
            <person name="Ovreas L."/>
            <person name="Rohde M."/>
            <person name="Galperin M.Y."/>
            <person name="Jogler C."/>
        </authorList>
    </citation>
    <scope>NUCLEOTIDE SEQUENCE [LARGE SCALE GENOMIC DNA]</scope>
    <source>
        <strain evidence="10 11">Pla175</strain>
    </source>
</reference>
<comment type="cofactor">
    <cofactor evidence="7">
        <name>a divalent metal cation</name>
        <dbReference type="ChEBI" id="CHEBI:60240"/>
    </cofactor>
    <text evidence="7">Binds 1 divalent metal cation per subunit.</text>
</comment>
<feature type="domain" description="2-C-methyl-D-erythritol 2,4-cyclodiphosphate synthase" evidence="9">
    <location>
        <begin position="5"/>
        <end position="158"/>
    </location>
</feature>
<dbReference type="EMBL" id="CP036291">
    <property type="protein sequence ID" value="QDU87858.1"/>
    <property type="molecule type" value="Genomic_DNA"/>
</dbReference>
<dbReference type="InterPro" id="IPR036571">
    <property type="entry name" value="MECDP_synthase_sf"/>
</dbReference>
<evidence type="ECO:0000256" key="3">
    <source>
        <dbReference type="ARBA" id="ARBA00012579"/>
    </source>
</evidence>
<dbReference type="NCBIfam" id="TIGR00151">
    <property type="entry name" value="ispF"/>
    <property type="match status" value="1"/>
</dbReference>
<dbReference type="Gene3D" id="3.30.1330.50">
    <property type="entry name" value="2-C-methyl-D-erythritol 2,4-cyclodiphosphate synthase"/>
    <property type="match status" value="1"/>
</dbReference>
<accession>A0A518D8Q3</accession>
<comment type="subunit">
    <text evidence="7">Homotrimer.</text>
</comment>
<evidence type="ECO:0000256" key="2">
    <source>
        <dbReference type="ARBA" id="ARBA00004709"/>
    </source>
</evidence>
<comment type="function">
    <text evidence="7">Involved in the biosynthesis of isopentenyl diphosphate (IPP) and dimethylallyl diphosphate (DMAPP), two major building blocks of isoprenoid compounds. Catalyzes the conversion of 4-diphosphocytidyl-2-C-methyl-D-erythritol 2-phosphate (CDP-ME2P) to 2-C-methyl-D-erythritol 2,4-cyclodiphosphate (ME-CPP) with a corresponding release of cytidine 5-monophosphate (CMP).</text>
</comment>
<feature type="binding site" evidence="7">
    <location>
        <position position="12"/>
    </location>
    <ligand>
        <name>a divalent metal cation</name>
        <dbReference type="ChEBI" id="CHEBI:60240"/>
    </ligand>
</feature>
<dbReference type="Pfam" id="PF02542">
    <property type="entry name" value="YgbB"/>
    <property type="match status" value="1"/>
</dbReference>
<dbReference type="PROSITE" id="PS01350">
    <property type="entry name" value="ISPF"/>
    <property type="match status" value="1"/>
</dbReference>
<feature type="binding site" evidence="7">
    <location>
        <position position="46"/>
    </location>
    <ligand>
        <name>a divalent metal cation</name>
        <dbReference type="ChEBI" id="CHEBI:60240"/>
    </ligand>
</feature>
<comment type="pathway">
    <text evidence="2 7">Isoprenoid biosynthesis; isopentenyl diphosphate biosynthesis via DXP pathway; isopentenyl diphosphate from 1-deoxy-D-xylulose 5-phosphate: step 4/6.</text>
</comment>
<feature type="site" description="Transition state stabilizer" evidence="7">
    <location>
        <position position="38"/>
    </location>
</feature>
<dbReference type="UniPathway" id="UPA00056">
    <property type="reaction ID" value="UER00095"/>
</dbReference>
<feature type="binding site" evidence="7">
    <location>
        <begin position="60"/>
        <end position="62"/>
    </location>
    <ligand>
        <name>4-CDP-2-C-methyl-D-erythritol 2-phosphate</name>
        <dbReference type="ChEBI" id="CHEBI:57919"/>
    </ligand>
</feature>
<dbReference type="GO" id="GO:0019288">
    <property type="term" value="P:isopentenyl diphosphate biosynthetic process, methylerythritol 4-phosphate pathway"/>
    <property type="evidence" value="ECO:0007669"/>
    <property type="project" value="UniProtKB-UniRule"/>
</dbReference>
<name>A0A518D8Q3_9BACT</name>
<keyword evidence="11" id="KW-1185">Reference proteome</keyword>
<evidence type="ECO:0000256" key="5">
    <source>
        <dbReference type="ARBA" id="ARBA00023229"/>
    </source>
</evidence>
<dbReference type="PANTHER" id="PTHR43181">
    <property type="entry name" value="2-C-METHYL-D-ERYTHRITOL 2,4-CYCLODIPHOSPHATE SYNTHASE, CHLOROPLASTIC"/>
    <property type="match status" value="1"/>
</dbReference>
<dbReference type="SUPFAM" id="SSF69765">
    <property type="entry name" value="IpsF-like"/>
    <property type="match status" value="1"/>
</dbReference>
<evidence type="ECO:0000313" key="10">
    <source>
        <dbReference type="EMBL" id="QDU87858.1"/>
    </source>
</evidence>
<dbReference type="InterPro" id="IPR020555">
    <property type="entry name" value="MECDP_synthase_CS"/>
</dbReference>
<dbReference type="AlphaFoldDB" id="A0A518D8Q3"/>
<keyword evidence="5 7" id="KW-0414">Isoprene biosynthesis</keyword>
<sequence length="169" mass="18030">MDVPLRIGLGEDSHRLEPGGPLRIGGIAVPHDMQAVGHSDADVLLHAVTDALLGAAGLADIGQLFPNSDPANRGRDSAEMLKLAYERVRNDGLTLVNLDCVVSAQRPRLADFKEAIRHRIAGVLRVNPHQIGLKAKTGEGVGPVGREEAIEARCVALLSRDPPRIADHN</sequence>
<dbReference type="GO" id="GO:0016114">
    <property type="term" value="P:terpenoid biosynthetic process"/>
    <property type="evidence" value="ECO:0007669"/>
    <property type="project" value="InterPro"/>
</dbReference>
<dbReference type="RefSeq" id="WP_197527300.1">
    <property type="nucleotide sequence ID" value="NZ_CP036291.1"/>
</dbReference>
<feature type="site" description="Transition state stabilizer" evidence="7">
    <location>
        <position position="137"/>
    </location>
</feature>
<dbReference type="GO" id="GO:0046872">
    <property type="term" value="F:metal ion binding"/>
    <property type="evidence" value="ECO:0007669"/>
    <property type="project" value="UniProtKB-KW"/>
</dbReference>
<comment type="catalytic activity">
    <reaction evidence="1 7 8">
        <text>4-CDP-2-C-methyl-D-erythritol 2-phosphate = 2-C-methyl-D-erythritol 2,4-cyclic diphosphate + CMP</text>
        <dbReference type="Rhea" id="RHEA:23864"/>
        <dbReference type="ChEBI" id="CHEBI:57919"/>
        <dbReference type="ChEBI" id="CHEBI:58483"/>
        <dbReference type="ChEBI" id="CHEBI:60377"/>
        <dbReference type="EC" id="4.6.1.12"/>
    </reaction>
</comment>
<gene>
    <name evidence="7 10" type="primary">ispF</name>
    <name evidence="10" type="ORF">Pla175_12250</name>
</gene>
<feature type="binding site" evidence="7">
    <location>
        <begin position="38"/>
        <end position="39"/>
    </location>
    <ligand>
        <name>4-CDP-2-C-methyl-D-erythritol 2-phosphate</name>
        <dbReference type="ChEBI" id="CHEBI:57919"/>
    </ligand>
</feature>
<evidence type="ECO:0000256" key="6">
    <source>
        <dbReference type="ARBA" id="ARBA00023239"/>
    </source>
</evidence>
<dbReference type="HAMAP" id="MF_00107">
    <property type="entry name" value="IspF"/>
    <property type="match status" value="1"/>
</dbReference>
<proteinExistence type="inferred from homology"/>
<keyword evidence="6 7" id="KW-0456">Lyase</keyword>
<evidence type="ECO:0000256" key="4">
    <source>
        <dbReference type="ARBA" id="ARBA00022723"/>
    </source>
</evidence>
<evidence type="ECO:0000313" key="11">
    <source>
        <dbReference type="Proteomes" id="UP000317429"/>
    </source>
</evidence>
<feature type="binding site" evidence="7">
    <location>
        <position position="146"/>
    </location>
    <ligand>
        <name>4-CDP-2-C-methyl-D-erythritol 2-phosphate</name>
        <dbReference type="ChEBI" id="CHEBI:57919"/>
    </ligand>
</feature>
<dbReference type="EC" id="4.6.1.12" evidence="3 7"/>
<feature type="binding site" evidence="7">
    <location>
        <position position="14"/>
    </location>
    <ligand>
        <name>a divalent metal cation</name>
        <dbReference type="ChEBI" id="CHEBI:60240"/>
    </ligand>
</feature>
<dbReference type="GO" id="GO:0008685">
    <property type="term" value="F:2-C-methyl-D-erythritol 2,4-cyclodiphosphate synthase activity"/>
    <property type="evidence" value="ECO:0007669"/>
    <property type="project" value="UniProtKB-UniRule"/>
</dbReference>
<dbReference type="CDD" id="cd00554">
    <property type="entry name" value="MECDP_synthase"/>
    <property type="match status" value="1"/>
</dbReference>
<dbReference type="PANTHER" id="PTHR43181:SF1">
    <property type="entry name" value="2-C-METHYL-D-ERYTHRITOL 2,4-CYCLODIPHOSPHATE SYNTHASE, CHLOROPLASTIC"/>
    <property type="match status" value="1"/>
</dbReference>
<evidence type="ECO:0000256" key="8">
    <source>
        <dbReference type="RuleBase" id="RU004395"/>
    </source>
</evidence>
<protein>
    <recommendedName>
        <fullName evidence="3 7">2-C-methyl-D-erythritol 2,4-cyclodiphosphate synthase</fullName>
        <shortName evidence="7">MECDP-synthase</shortName>
        <shortName evidence="7">MECPP-synthase</shortName>
        <shortName evidence="7">MECPS</shortName>
        <ecNumber evidence="3 7">4.6.1.12</ecNumber>
    </recommendedName>
</protein>
<organism evidence="10 11">
    <name type="scientific">Pirellulimonas nuda</name>
    <dbReference type="NCBI Taxonomy" id="2528009"/>
    <lineage>
        <taxon>Bacteria</taxon>
        <taxon>Pseudomonadati</taxon>
        <taxon>Planctomycetota</taxon>
        <taxon>Planctomycetia</taxon>
        <taxon>Pirellulales</taxon>
        <taxon>Lacipirellulaceae</taxon>
        <taxon>Pirellulimonas</taxon>
    </lineage>
</organism>
<dbReference type="Proteomes" id="UP000317429">
    <property type="component" value="Chromosome"/>
</dbReference>
<evidence type="ECO:0000259" key="9">
    <source>
        <dbReference type="Pfam" id="PF02542"/>
    </source>
</evidence>
<feature type="binding site" evidence="7">
    <location>
        <begin position="12"/>
        <end position="14"/>
    </location>
    <ligand>
        <name>4-CDP-2-C-methyl-D-erythritol 2-phosphate</name>
        <dbReference type="ChEBI" id="CHEBI:57919"/>
    </ligand>
</feature>
<keyword evidence="4 7" id="KW-0479">Metal-binding</keyword>
<dbReference type="KEGG" id="pnd:Pla175_12250"/>